<dbReference type="PANTHER" id="PTHR46601">
    <property type="entry name" value="ULP_PROTEASE DOMAIN-CONTAINING PROTEIN"/>
    <property type="match status" value="1"/>
</dbReference>
<feature type="region of interest" description="Disordered" evidence="1">
    <location>
        <begin position="1"/>
        <end position="27"/>
    </location>
</feature>
<name>A0A151I6E0_9HYME</name>
<gene>
    <name evidence="2" type="ORF">ALC62_16021</name>
</gene>
<protein>
    <submittedName>
        <fullName evidence="2">Uncharacterized protein</fullName>
    </submittedName>
</protein>
<evidence type="ECO:0000313" key="2">
    <source>
        <dbReference type="EMBL" id="KYM93379.1"/>
    </source>
</evidence>
<sequence>MARKAKELQQDCGFGSSPNPRPSRTLSDSVTSDVIAFYNSDEISRIMPGRKDYVTIRNTNGEKDHIQKRLILCNLKEAYVQFKSEKPEVKVGFTKFAELRPKHCIVVGPPGTHTVCVCKTHQNVKLMLAGINSVSRSYKKSYHDFLKKITCETPGLPCYLNECGNCPKIDIVINEIEQLFEENFVENLTYSRWTQTDRSTLENVVMPSEEFIDILKESLEKLKTHNFIAKEQSAYMQHCKINLQPGEFLVLGDFAENYAFVVQDEIQSFHWNNNQATIHPFVVYYRDENEIKHLSFVVISEDLHHNTVAVHLFQHKLIVKLKSEFGSANVKRIIYFSDGASAQYKNKSNFINLTHHENDFEVKAEWHFFASSHGKNPCDGLGGTIKRLAARTSLQRTNTGHILTPKDLYEWAHLTLKSMSFAFCTIQEHENEKTNLESRFKTAITIHGTRQFHAFIPLTTKRIQCKIISRSENMATLKIMH</sequence>
<dbReference type="PANTHER" id="PTHR46601:SF1">
    <property type="entry name" value="ADF-H DOMAIN-CONTAINING PROTEIN"/>
    <property type="match status" value="1"/>
</dbReference>
<dbReference type="Proteomes" id="UP000078542">
    <property type="component" value="Unassembled WGS sequence"/>
</dbReference>
<keyword evidence="3" id="KW-1185">Reference proteome</keyword>
<proteinExistence type="predicted"/>
<reference evidence="2 3" key="1">
    <citation type="submission" date="2016-03" db="EMBL/GenBank/DDBJ databases">
        <title>Cyphomyrmex costatus WGS genome.</title>
        <authorList>
            <person name="Nygaard S."/>
            <person name="Hu H."/>
            <person name="Boomsma J."/>
            <person name="Zhang G."/>
        </authorList>
    </citation>
    <scope>NUCLEOTIDE SEQUENCE [LARGE SCALE GENOMIC DNA]</scope>
    <source>
        <strain evidence="2">MS0001</strain>
        <tissue evidence="2">Whole body</tissue>
    </source>
</reference>
<feature type="compositionally biased region" description="Polar residues" evidence="1">
    <location>
        <begin position="16"/>
        <end position="27"/>
    </location>
</feature>
<evidence type="ECO:0000256" key="1">
    <source>
        <dbReference type="SAM" id="MobiDB-lite"/>
    </source>
</evidence>
<accession>A0A151I6E0</accession>
<organism evidence="2 3">
    <name type="scientific">Cyphomyrmex costatus</name>
    <dbReference type="NCBI Taxonomy" id="456900"/>
    <lineage>
        <taxon>Eukaryota</taxon>
        <taxon>Metazoa</taxon>
        <taxon>Ecdysozoa</taxon>
        <taxon>Arthropoda</taxon>
        <taxon>Hexapoda</taxon>
        <taxon>Insecta</taxon>
        <taxon>Pterygota</taxon>
        <taxon>Neoptera</taxon>
        <taxon>Endopterygota</taxon>
        <taxon>Hymenoptera</taxon>
        <taxon>Apocrita</taxon>
        <taxon>Aculeata</taxon>
        <taxon>Formicoidea</taxon>
        <taxon>Formicidae</taxon>
        <taxon>Myrmicinae</taxon>
        <taxon>Cyphomyrmex</taxon>
    </lineage>
</organism>
<evidence type="ECO:0000313" key="3">
    <source>
        <dbReference type="Proteomes" id="UP000078542"/>
    </source>
</evidence>
<dbReference type="AlphaFoldDB" id="A0A151I6E0"/>
<dbReference type="EMBL" id="KQ978517">
    <property type="protein sequence ID" value="KYM93379.1"/>
    <property type="molecule type" value="Genomic_DNA"/>
</dbReference>